<keyword evidence="5" id="KW-0539">Nucleus</keyword>
<dbReference type="GO" id="GO:0008270">
    <property type="term" value="F:zinc ion binding"/>
    <property type="evidence" value="ECO:0007669"/>
    <property type="project" value="UniProtKB-KW"/>
</dbReference>
<dbReference type="PANTHER" id="PTHR46481">
    <property type="entry name" value="ZINC FINGER BED DOMAIN-CONTAINING PROTEIN 4"/>
    <property type="match status" value="1"/>
</dbReference>
<keyword evidence="3" id="KW-0863">Zinc-finger</keyword>
<dbReference type="AlphaFoldDB" id="A0AA47M5L1"/>
<dbReference type="Proteomes" id="UP001174136">
    <property type="component" value="Unassembled WGS sequence"/>
</dbReference>
<dbReference type="GO" id="GO:0005634">
    <property type="term" value="C:nucleus"/>
    <property type="evidence" value="ECO:0007669"/>
    <property type="project" value="UniProtKB-SubCell"/>
</dbReference>
<evidence type="ECO:0000256" key="5">
    <source>
        <dbReference type="ARBA" id="ARBA00023242"/>
    </source>
</evidence>
<sequence>MSHTADNIAAAKRSLMEEWGIEGKVTSLVTDAGANMVASVRNLNVRHVICFAHSVNLVVKKSLDATPGMTDIRSRKVVTYFKTSTTAKEKLREVQEQMQCPVHKLIQEVDTRWNSTYHMLQHLFEERQAVGAALATLRTDVRPLSSEDYDTITACLKLLTRLNCLRRRESRGQRSSQ</sequence>
<gene>
    <name evidence="6" type="primary">Zbed4_17</name>
    <name evidence="6" type="ORF">N1851_030357</name>
</gene>
<organism evidence="6 7">
    <name type="scientific">Merluccius polli</name>
    <name type="common">Benguela hake</name>
    <name type="synonym">Merluccius cadenati</name>
    <dbReference type="NCBI Taxonomy" id="89951"/>
    <lineage>
        <taxon>Eukaryota</taxon>
        <taxon>Metazoa</taxon>
        <taxon>Chordata</taxon>
        <taxon>Craniata</taxon>
        <taxon>Vertebrata</taxon>
        <taxon>Euteleostomi</taxon>
        <taxon>Actinopterygii</taxon>
        <taxon>Neopterygii</taxon>
        <taxon>Teleostei</taxon>
        <taxon>Neoteleostei</taxon>
        <taxon>Acanthomorphata</taxon>
        <taxon>Zeiogadaria</taxon>
        <taxon>Gadariae</taxon>
        <taxon>Gadiformes</taxon>
        <taxon>Gadoidei</taxon>
        <taxon>Merlucciidae</taxon>
        <taxon>Merluccius</taxon>
    </lineage>
</organism>
<proteinExistence type="predicted"/>
<dbReference type="InterPro" id="IPR052035">
    <property type="entry name" value="ZnF_BED_domain_contain"/>
</dbReference>
<dbReference type="EMBL" id="JAOPHQ010005745">
    <property type="protein sequence ID" value="KAK0134082.1"/>
    <property type="molecule type" value="Genomic_DNA"/>
</dbReference>
<comment type="caution">
    <text evidence="6">The sequence shown here is derived from an EMBL/GenBank/DDBJ whole genome shotgun (WGS) entry which is preliminary data.</text>
</comment>
<reference evidence="6" key="1">
    <citation type="journal article" date="2023" name="Front. Mar. Sci.">
        <title>A new Merluccius polli reference genome to investigate the effects of global change in West African waters.</title>
        <authorList>
            <person name="Mateo J.L."/>
            <person name="Blanco-Fernandez C."/>
            <person name="Garcia-Vazquez E."/>
            <person name="Machado-Schiaffino G."/>
        </authorList>
    </citation>
    <scope>NUCLEOTIDE SEQUENCE</scope>
    <source>
        <strain evidence="6">C29</strain>
        <tissue evidence="6">Fin</tissue>
    </source>
</reference>
<keyword evidence="4" id="KW-0862">Zinc</keyword>
<accession>A0AA47M5L1</accession>
<keyword evidence="2" id="KW-0479">Metal-binding</keyword>
<evidence type="ECO:0000256" key="2">
    <source>
        <dbReference type="ARBA" id="ARBA00022723"/>
    </source>
</evidence>
<comment type="subcellular location">
    <subcellularLocation>
        <location evidence="1">Nucleus</location>
    </subcellularLocation>
</comment>
<evidence type="ECO:0000256" key="1">
    <source>
        <dbReference type="ARBA" id="ARBA00004123"/>
    </source>
</evidence>
<name>A0AA47M5L1_MERPO</name>
<evidence type="ECO:0000313" key="6">
    <source>
        <dbReference type="EMBL" id="KAK0134082.1"/>
    </source>
</evidence>
<dbReference type="PANTHER" id="PTHR46481:SF10">
    <property type="entry name" value="ZINC FINGER BED DOMAIN-CONTAINING PROTEIN 39"/>
    <property type="match status" value="1"/>
</dbReference>
<protein>
    <submittedName>
        <fullName evidence="6">Zinc finger BED domain-containing protein 4</fullName>
    </submittedName>
</protein>
<evidence type="ECO:0000313" key="7">
    <source>
        <dbReference type="Proteomes" id="UP001174136"/>
    </source>
</evidence>
<keyword evidence="7" id="KW-1185">Reference proteome</keyword>
<evidence type="ECO:0000256" key="3">
    <source>
        <dbReference type="ARBA" id="ARBA00022771"/>
    </source>
</evidence>
<dbReference type="SUPFAM" id="SSF53098">
    <property type="entry name" value="Ribonuclease H-like"/>
    <property type="match status" value="1"/>
</dbReference>
<dbReference type="InterPro" id="IPR012337">
    <property type="entry name" value="RNaseH-like_sf"/>
</dbReference>
<evidence type="ECO:0000256" key="4">
    <source>
        <dbReference type="ARBA" id="ARBA00022833"/>
    </source>
</evidence>